<dbReference type="NCBIfam" id="TIGR00229">
    <property type="entry name" value="sensory_box"/>
    <property type="match status" value="1"/>
</dbReference>
<dbReference type="PROSITE" id="PS50112">
    <property type="entry name" value="PAS"/>
    <property type="match status" value="1"/>
</dbReference>
<dbReference type="Pfam" id="PF25601">
    <property type="entry name" value="AAA_lid_14"/>
    <property type="match status" value="1"/>
</dbReference>
<evidence type="ECO:0000313" key="7">
    <source>
        <dbReference type="EMBL" id="KEZ52801.1"/>
    </source>
</evidence>
<dbReference type="OrthoDB" id="9771372at2"/>
<dbReference type="Pfam" id="PF02954">
    <property type="entry name" value="HTH_8"/>
    <property type="match status" value="1"/>
</dbReference>
<keyword evidence="2" id="KW-0067">ATP-binding</keyword>
<reference evidence="7 8" key="1">
    <citation type="journal article" date="2005" name="Int. J. Syst. Evol. Microbiol.">
        <title>Bacillus cibi sp. nov., isolated from jeotgal, a traditional Korean fermented seafood.</title>
        <authorList>
            <person name="Yoon J.H."/>
            <person name="Lee C.H."/>
            <person name="Oh T.K."/>
        </authorList>
    </citation>
    <scope>NUCLEOTIDE SEQUENCE [LARGE SCALE GENOMIC DNA]</scope>
    <source>
        <strain evidence="7 8">DSM 16189</strain>
    </source>
</reference>
<dbReference type="InterPro" id="IPR009057">
    <property type="entry name" value="Homeodomain-like_sf"/>
</dbReference>
<dbReference type="InterPro" id="IPR035965">
    <property type="entry name" value="PAS-like_dom_sf"/>
</dbReference>
<dbReference type="InterPro" id="IPR025662">
    <property type="entry name" value="Sigma_54_int_dom_ATP-bd_1"/>
</dbReference>
<dbReference type="CDD" id="cd00130">
    <property type="entry name" value="PAS"/>
    <property type="match status" value="1"/>
</dbReference>
<sequence>MSLADQTREKIIQHILETIDEGIHAVDEKGMTVFYNEIAAYHDGLKPEEVLGKHLFDAFPSLSEETSTLLKAIRTKKPIYHHSQTYINVKGEKIETVNTSLPILSGNTVIGAVEIAKDFSAIKQLTERLADLQSRISSPVKAKAVNGTVYRLEDIMTVSSNLLRVKELIKKAARTSSNLLVYGETGTGKELVVQAVHNESARRQSPFIAQNCAALPEALLESLLFGTVKGSYTGAADRAGLFELSHGGTLFLDELQSMPLNLQAKLLRVIDDGAIRRIGSSRAINVDVRVVAAMNIPPEQCLKEHKIREDLYFRLNVFGLSLPPLRERPADIPLLAAAFIKKYNQEFGKRVSGLSKETESLLGRKRWRGNVRELKHCLEFAMNMCDEGQILPSHLPPYLMNEDESDERGGSLQSRLSKYECKLILDAMEQTDGNVMKAAKLLGIPRQTLQYKLKKYLSDQYSAVESKG</sequence>
<dbReference type="Pfam" id="PF00158">
    <property type="entry name" value="Sigma54_activat"/>
    <property type="match status" value="1"/>
</dbReference>
<gene>
    <name evidence="7" type="ORF">GS18_0208125</name>
</gene>
<evidence type="ECO:0000313" key="8">
    <source>
        <dbReference type="Proteomes" id="UP000028549"/>
    </source>
</evidence>
<dbReference type="InterPro" id="IPR058031">
    <property type="entry name" value="AAA_lid_NorR"/>
</dbReference>
<evidence type="ECO:0000259" key="6">
    <source>
        <dbReference type="PROSITE" id="PS50112"/>
    </source>
</evidence>
<dbReference type="SMART" id="SM00382">
    <property type="entry name" value="AAA"/>
    <property type="match status" value="1"/>
</dbReference>
<dbReference type="FunFam" id="3.40.50.300:FF:000006">
    <property type="entry name" value="DNA-binding transcriptional regulator NtrC"/>
    <property type="match status" value="1"/>
</dbReference>
<dbReference type="Gene3D" id="3.30.450.20">
    <property type="entry name" value="PAS domain"/>
    <property type="match status" value="1"/>
</dbReference>
<dbReference type="Gene3D" id="3.40.50.300">
    <property type="entry name" value="P-loop containing nucleotide triphosphate hydrolases"/>
    <property type="match status" value="1"/>
</dbReference>
<dbReference type="InterPro" id="IPR025943">
    <property type="entry name" value="Sigma_54_int_dom_ATP-bd_2"/>
</dbReference>
<evidence type="ECO:0000256" key="2">
    <source>
        <dbReference type="ARBA" id="ARBA00022840"/>
    </source>
</evidence>
<dbReference type="PROSITE" id="PS00675">
    <property type="entry name" value="SIGMA54_INTERACT_1"/>
    <property type="match status" value="1"/>
</dbReference>
<name>A0A084GZN9_METID</name>
<dbReference type="InterPro" id="IPR002197">
    <property type="entry name" value="HTH_Fis"/>
</dbReference>
<dbReference type="EMBL" id="JNVC02000004">
    <property type="protein sequence ID" value="KEZ52801.1"/>
    <property type="molecule type" value="Genomic_DNA"/>
</dbReference>
<dbReference type="STRING" id="246786.GS18_0208125"/>
<evidence type="ECO:0000256" key="4">
    <source>
        <dbReference type="ARBA" id="ARBA00023163"/>
    </source>
</evidence>
<comment type="caution">
    <text evidence="7">The sequence shown here is derived from an EMBL/GenBank/DDBJ whole genome shotgun (WGS) entry which is preliminary data.</text>
</comment>
<dbReference type="Proteomes" id="UP000028549">
    <property type="component" value="Unassembled WGS sequence"/>
</dbReference>
<dbReference type="AlphaFoldDB" id="A0A084GZN9"/>
<evidence type="ECO:0000256" key="1">
    <source>
        <dbReference type="ARBA" id="ARBA00022741"/>
    </source>
</evidence>
<feature type="domain" description="PAS" evidence="6">
    <location>
        <begin position="8"/>
        <end position="56"/>
    </location>
</feature>
<evidence type="ECO:0000259" key="5">
    <source>
        <dbReference type="PROSITE" id="PS50045"/>
    </source>
</evidence>
<dbReference type="RefSeq" id="WP_029565891.1">
    <property type="nucleotide sequence ID" value="NZ_JNVC02000004.1"/>
</dbReference>
<dbReference type="InterPro" id="IPR002078">
    <property type="entry name" value="Sigma_54_int"/>
</dbReference>
<evidence type="ECO:0000256" key="3">
    <source>
        <dbReference type="ARBA" id="ARBA00023015"/>
    </source>
</evidence>
<feature type="domain" description="Sigma-54 factor interaction" evidence="5">
    <location>
        <begin position="155"/>
        <end position="383"/>
    </location>
</feature>
<dbReference type="GO" id="GO:0043565">
    <property type="term" value="F:sequence-specific DNA binding"/>
    <property type="evidence" value="ECO:0007669"/>
    <property type="project" value="InterPro"/>
</dbReference>
<accession>A0A084GZN9</accession>
<dbReference type="InterPro" id="IPR000014">
    <property type="entry name" value="PAS"/>
</dbReference>
<dbReference type="PANTHER" id="PTHR32071">
    <property type="entry name" value="TRANSCRIPTIONAL REGULATORY PROTEIN"/>
    <property type="match status" value="1"/>
</dbReference>
<organism evidence="7 8">
    <name type="scientific">Metabacillus indicus</name>
    <name type="common">Bacillus indicus</name>
    <dbReference type="NCBI Taxonomy" id="246786"/>
    <lineage>
        <taxon>Bacteria</taxon>
        <taxon>Bacillati</taxon>
        <taxon>Bacillota</taxon>
        <taxon>Bacilli</taxon>
        <taxon>Bacillales</taxon>
        <taxon>Bacillaceae</taxon>
        <taxon>Metabacillus</taxon>
    </lineage>
</organism>
<dbReference type="CDD" id="cd00009">
    <property type="entry name" value="AAA"/>
    <property type="match status" value="1"/>
</dbReference>
<dbReference type="PRINTS" id="PR01590">
    <property type="entry name" value="HTHFIS"/>
</dbReference>
<dbReference type="PROSITE" id="PS00676">
    <property type="entry name" value="SIGMA54_INTERACT_2"/>
    <property type="match status" value="1"/>
</dbReference>
<keyword evidence="8" id="KW-1185">Reference proteome</keyword>
<dbReference type="GO" id="GO:0005524">
    <property type="term" value="F:ATP binding"/>
    <property type="evidence" value="ECO:0007669"/>
    <property type="project" value="UniProtKB-KW"/>
</dbReference>
<protein>
    <submittedName>
        <fullName evidence="7">ATPase AAA</fullName>
    </submittedName>
</protein>
<dbReference type="InterPro" id="IPR013767">
    <property type="entry name" value="PAS_fold"/>
</dbReference>
<dbReference type="Gene3D" id="1.10.10.60">
    <property type="entry name" value="Homeodomain-like"/>
    <property type="match status" value="1"/>
</dbReference>
<dbReference type="Gene3D" id="1.10.8.60">
    <property type="match status" value="1"/>
</dbReference>
<dbReference type="Pfam" id="PF00989">
    <property type="entry name" value="PAS"/>
    <property type="match status" value="1"/>
</dbReference>
<dbReference type="InterPro" id="IPR027417">
    <property type="entry name" value="P-loop_NTPase"/>
</dbReference>
<keyword evidence="3" id="KW-0805">Transcription regulation</keyword>
<dbReference type="SUPFAM" id="SSF55785">
    <property type="entry name" value="PYP-like sensor domain (PAS domain)"/>
    <property type="match status" value="1"/>
</dbReference>
<dbReference type="InterPro" id="IPR003593">
    <property type="entry name" value="AAA+_ATPase"/>
</dbReference>
<dbReference type="PROSITE" id="PS50045">
    <property type="entry name" value="SIGMA54_INTERACT_4"/>
    <property type="match status" value="1"/>
</dbReference>
<keyword evidence="1" id="KW-0547">Nucleotide-binding</keyword>
<keyword evidence="4" id="KW-0804">Transcription</keyword>
<dbReference type="SUPFAM" id="SSF46689">
    <property type="entry name" value="Homeodomain-like"/>
    <property type="match status" value="1"/>
</dbReference>
<dbReference type="SUPFAM" id="SSF52540">
    <property type="entry name" value="P-loop containing nucleoside triphosphate hydrolases"/>
    <property type="match status" value="1"/>
</dbReference>
<proteinExistence type="predicted"/>
<dbReference type="PANTHER" id="PTHR32071:SF74">
    <property type="entry name" value="TRANSCRIPTIONAL ACTIVATOR ROCR"/>
    <property type="match status" value="1"/>
</dbReference>
<dbReference type="GO" id="GO:0006355">
    <property type="term" value="P:regulation of DNA-templated transcription"/>
    <property type="evidence" value="ECO:0007669"/>
    <property type="project" value="InterPro"/>
</dbReference>